<name>A0A1C7MI71_GRIFR</name>
<dbReference type="EMBL" id="LUGG01000005">
    <property type="protein sequence ID" value="OBZ74724.1"/>
    <property type="molecule type" value="Genomic_DNA"/>
</dbReference>
<protein>
    <submittedName>
        <fullName evidence="2">Uncharacterized protein</fullName>
    </submittedName>
</protein>
<keyword evidence="3" id="KW-1185">Reference proteome</keyword>
<dbReference type="Proteomes" id="UP000092993">
    <property type="component" value="Unassembled WGS sequence"/>
</dbReference>
<reference evidence="2 3" key="1">
    <citation type="submission" date="2016-03" db="EMBL/GenBank/DDBJ databases">
        <title>Whole genome sequencing of Grifola frondosa 9006-11.</title>
        <authorList>
            <person name="Min B."/>
            <person name="Park H."/>
            <person name="Kim J.-G."/>
            <person name="Cho H."/>
            <person name="Oh Y.-L."/>
            <person name="Kong W.-S."/>
            <person name="Choi I.-G."/>
        </authorList>
    </citation>
    <scope>NUCLEOTIDE SEQUENCE [LARGE SCALE GENOMIC DNA]</scope>
    <source>
        <strain evidence="2 3">9006-11</strain>
    </source>
</reference>
<evidence type="ECO:0000313" key="3">
    <source>
        <dbReference type="Proteomes" id="UP000092993"/>
    </source>
</evidence>
<dbReference type="AlphaFoldDB" id="A0A1C7MI71"/>
<organism evidence="2 3">
    <name type="scientific">Grifola frondosa</name>
    <name type="common">Maitake</name>
    <name type="synonym">Polyporus frondosus</name>
    <dbReference type="NCBI Taxonomy" id="5627"/>
    <lineage>
        <taxon>Eukaryota</taxon>
        <taxon>Fungi</taxon>
        <taxon>Dikarya</taxon>
        <taxon>Basidiomycota</taxon>
        <taxon>Agaricomycotina</taxon>
        <taxon>Agaricomycetes</taxon>
        <taxon>Polyporales</taxon>
        <taxon>Grifolaceae</taxon>
        <taxon>Grifola</taxon>
    </lineage>
</organism>
<feature type="region of interest" description="Disordered" evidence="1">
    <location>
        <begin position="1"/>
        <end position="34"/>
    </location>
</feature>
<evidence type="ECO:0000313" key="2">
    <source>
        <dbReference type="EMBL" id="OBZ74724.1"/>
    </source>
</evidence>
<accession>A0A1C7MI71</accession>
<feature type="compositionally biased region" description="Polar residues" evidence="1">
    <location>
        <begin position="12"/>
        <end position="32"/>
    </location>
</feature>
<sequence>MSLVARPKYGQIQPNTGAQTSPNPARSSSRLTAPTPRSDRLLAFFPHALAYSSLEHLSEIHTGMARAALLVGAWLEFTSNQAAAR</sequence>
<gene>
    <name evidence="2" type="ORF">A0H81_05772</name>
</gene>
<evidence type="ECO:0000256" key="1">
    <source>
        <dbReference type="SAM" id="MobiDB-lite"/>
    </source>
</evidence>
<proteinExistence type="predicted"/>
<comment type="caution">
    <text evidence="2">The sequence shown here is derived from an EMBL/GenBank/DDBJ whole genome shotgun (WGS) entry which is preliminary data.</text>
</comment>